<evidence type="ECO:0000259" key="1">
    <source>
        <dbReference type="PROSITE" id="PS51186"/>
    </source>
</evidence>
<dbReference type="InterPro" id="IPR016181">
    <property type="entry name" value="Acyl_CoA_acyltransferase"/>
</dbReference>
<dbReference type="Gene3D" id="3.40.630.30">
    <property type="match status" value="1"/>
</dbReference>
<gene>
    <name evidence="2" type="ORF">P5G61_04410</name>
</gene>
<evidence type="ECO:0000313" key="3">
    <source>
        <dbReference type="Proteomes" id="UP001174205"/>
    </source>
</evidence>
<dbReference type="PANTHER" id="PTHR43792">
    <property type="entry name" value="GNAT FAMILY, PUTATIVE (AFU_ORTHOLOGUE AFUA_3G00765)-RELATED-RELATED"/>
    <property type="match status" value="1"/>
</dbReference>
<dbReference type="CDD" id="cd04301">
    <property type="entry name" value="NAT_SF"/>
    <property type="match status" value="1"/>
</dbReference>
<reference evidence="2" key="1">
    <citation type="submission" date="2023-03" db="EMBL/GenBank/DDBJ databases">
        <title>MT1 and MT2 Draft Genomes of Novel Species.</title>
        <authorList>
            <person name="Venkateswaran K."/>
        </authorList>
    </citation>
    <scope>NUCLEOTIDE SEQUENCE</scope>
    <source>
        <strain evidence="2">F6_3S_P_1C</strain>
    </source>
</reference>
<dbReference type="RefSeq" id="WP_301244866.1">
    <property type="nucleotide sequence ID" value="NZ_JAROCD010000002.1"/>
</dbReference>
<dbReference type="InterPro" id="IPR051531">
    <property type="entry name" value="N-acetyltransferase"/>
</dbReference>
<organism evidence="2 3">
    <name type="scientific">Paenibacillus vandeheii</name>
    <dbReference type="NCBI Taxonomy" id="3035917"/>
    <lineage>
        <taxon>Bacteria</taxon>
        <taxon>Bacillati</taxon>
        <taxon>Bacillota</taxon>
        <taxon>Bacilli</taxon>
        <taxon>Bacillales</taxon>
        <taxon>Paenibacillaceae</taxon>
        <taxon>Paenibacillus</taxon>
    </lineage>
</organism>
<comment type="caution">
    <text evidence="2">The sequence shown here is derived from an EMBL/GenBank/DDBJ whole genome shotgun (WGS) entry which is preliminary data.</text>
</comment>
<evidence type="ECO:0000313" key="2">
    <source>
        <dbReference type="EMBL" id="MDN4600462.1"/>
    </source>
</evidence>
<name>A0ABT8J5U1_9BACL</name>
<dbReference type="PANTHER" id="PTHR43792:SF1">
    <property type="entry name" value="N-ACETYLTRANSFERASE DOMAIN-CONTAINING PROTEIN"/>
    <property type="match status" value="1"/>
</dbReference>
<dbReference type="EMBL" id="JAROCD010000002">
    <property type="protein sequence ID" value="MDN4600462.1"/>
    <property type="molecule type" value="Genomic_DNA"/>
</dbReference>
<proteinExistence type="predicted"/>
<dbReference type="SUPFAM" id="SSF55729">
    <property type="entry name" value="Acyl-CoA N-acyltransferases (Nat)"/>
    <property type="match status" value="1"/>
</dbReference>
<dbReference type="PROSITE" id="PS51186">
    <property type="entry name" value="GNAT"/>
    <property type="match status" value="1"/>
</dbReference>
<feature type="domain" description="N-acetyltransferase" evidence="1">
    <location>
        <begin position="21"/>
        <end position="182"/>
    </location>
</feature>
<dbReference type="Pfam" id="PF13302">
    <property type="entry name" value="Acetyltransf_3"/>
    <property type="match status" value="1"/>
</dbReference>
<dbReference type="InterPro" id="IPR000182">
    <property type="entry name" value="GNAT_dom"/>
</dbReference>
<sequence length="182" mass="21447">MDRTNETDRMEKTTFLETERLVFSTWNEEDRALAFALWGDHEVTKWISSKGFLSEDEVEARLTQEIKRQEEAEVQYWPLFEKESGVFVGCCGLRPYSPEENIYELGFHLTRDYWGKGYAMEAARAVIDYAFEELKVKALFAGHHPDNEASRHMLSKLGFEYVRDERYEPTGLMHPSYLLKRE</sequence>
<protein>
    <submittedName>
        <fullName evidence="2">GNAT family N-acetyltransferase</fullName>
    </submittedName>
</protein>
<keyword evidence="3" id="KW-1185">Reference proteome</keyword>
<dbReference type="Proteomes" id="UP001174205">
    <property type="component" value="Unassembled WGS sequence"/>
</dbReference>
<accession>A0ABT8J5U1</accession>